<keyword evidence="1 2" id="KW-0378">Hydrolase</keyword>
<evidence type="ECO:0000256" key="3">
    <source>
        <dbReference type="SAM" id="MobiDB-lite"/>
    </source>
</evidence>
<dbReference type="InterPro" id="IPR007466">
    <property type="entry name" value="Peptidyl-Arg-deiminase_porph"/>
</dbReference>
<dbReference type="PANTHER" id="PTHR31377:SF0">
    <property type="entry name" value="AGMATINE DEIMINASE-RELATED"/>
    <property type="match status" value="1"/>
</dbReference>
<feature type="active site" description="Amidino-cysteine intermediate" evidence="2">
    <location>
        <position position="409"/>
    </location>
</feature>
<dbReference type="Gene3D" id="3.75.10.10">
    <property type="entry name" value="L-arginine/glycine Amidinotransferase, Chain A"/>
    <property type="match status" value="1"/>
</dbReference>
<evidence type="ECO:0000256" key="2">
    <source>
        <dbReference type="HAMAP-Rule" id="MF_01841"/>
    </source>
</evidence>
<protein>
    <recommendedName>
        <fullName evidence="2">Putative agmatine deiminase</fullName>
        <ecNumber evidence="2">3.5.3.12</ecNumber>
    </recommendedName>
    <alternativeName>
        <fullName evidence="2">Agmatine iminohydrolase</fullName>
    </alternativeName>
</protein>
<dbReference type="GO" id="GO:0009446">
    <property type="term" value="P:putrescine biosynthetic process"/>
    <property type="evidence" value="ECO:0007669"/>
    <property type="project" value="InterPro"/>
</dbReference>
<dbReference type="Proteomes" id="UP000189857">
    <property type="component" value="Unassembled WGS sequence"/>
</dbReference>
<dbReference type="GO" id="GO:0004668">
    <property type="term" value="F:protein-arginine deiminase activity"/>
    <property type="evidence" value="ECO:0007669"/>
    <property type="project" value="InterPro"/>
</dbReference>
<feature type="region of interest" description="Disordered" evidence="3">
    <location>
        <begin position="89"/>
        <end position="109"/>
    </location>
</feature>
<dbReference type="RefSeq" id="WP_078786858.1">
    <property type="nucleotide sequence ID" value="NZ_FMTO01000004.1"/>
</dbReference>
<reference evidence="4 5" key="1">
    <citation type="submission" date="2017-02" db="EMBL/GenBank/DDBJ databases">
        <authorList>
            <person name="Peterson S.W."/>
        </authorList>
    </citation>
    <scope>NUCLEOTIDE SEQUENCE [LARGE SCALE GENOMIC DNA]</scope>
    <source>
        <strain evidence="4 5">ATCC 17233</strain>
    </source>
</reference>
<comment type="catalytic activity">
    <reaction evidence="2">
        <text>agmatine + H2O = N-carbamoylputrescine + NH4(+)</text>
        <dbReference type="Rhea" id="RHEA:18037"/>
        <dbReference type="ChEBI" id="CHEBI:15377"/>
        <dbReference type="ChEBI" id="CHEBI:28938"/>
        <dbReference type="ChEBI" id="CHEBI:58145"/>
        <dbReference type="ChEBI" id="CHEBI:58318"/>
        <dbReference type="EC" id="3.5.3.12"/>
    </reaction>
</comment>
<evidence type="ECO:0000313" key="4">
    <source>
        <dbReference type="EMBL" id="SJZ59871.1"/>
    </source>
</evidence>
<dbReference type="InterPro" id="IPR017754">
    <property type="entry name" value="Agmatine_deiminase"/>
</dbReference>
<accession>A0A1T4LZ05</accession>
<evidence type="ECO:0000313" key="5">
    <source>
        <dbReference type="Proteomes" id="UP000189857"/>
    </source>
</evidence>
<dbReference type="Pfam" id="PF04371">
    <property type="entry name" value="PAD_porph"/>
    <property type="match status" value="1"/>
</dbReference>
<dbReference type="HAMAP" id="MF_01841">
    <property type="entry name" value="Agmatine_deimin"/>
    <property type="match status" value="1"/>
</dbReference>
<dbReference type="EMBL" id="FUXA01000006">
    <property type="protein sequence ID" value="SJZ59871.1"/>
    <property type="molecule type" value="Genomic_DNA"/>
</dbReference>
<proteinExistence type="inferred from homology"/>
<dbReference type="EC" id="3.5.3.12" evidence="2"/>
<name>A0A1T4LZ05_9FIRM</name>
<dbReference type="SUPFAM" id="SSF55909">
    <property type="entry name" value="Pentein"/>
    <property type="match status" value="1"/>
</dbReference>
<sequence>MSINIKEEKIGEIRFPAEFEPHHGTLLIWPERPGSWGKDTSGAEKAYINIIKNLIQVEDVYLLVSKASFEAISTKLRDIFSDDHDNTERLSNDHSISESSSDKKSVDDHSITTSKSVSYKIGKFNLHIIEMETDDSWARDTGPTFVFNKNGDVLSRIGINWTFNAWGGEYDGLYASWDKDDKVAKNFTNYLGDKILDAGSFVLEGGSIHTDGEGTLMVTESCLLSKGRNPSLTKTEIEDTLKKFLGVKKVLWLPFGIYNDETNEHVDNVAAFIKPCEIVLAWSENESDPQYNMSKADYDYLSSETDAKGRKLTIHKIPVPDIPVRCTEADIDNYIFEPGEDEREAGERLAASYVNFYFANGCILLPQFGGENEESDKRAQAIFEKICSDKKIILINTRSILLGGGNIHCITQQIPYI</sequence>
<comment type="similarity">
    <text evidence="2">Belongs to the agmatine deiminase family.</text>
</comment>
<dbReference type="OrthoDB" id="9808013at2"/>
<dbReference type="GO" id="GO:0047632">
    <property type="term" value="F:agmatine deiminase activity"/>
    <property type="evidence" value="ECO:0007669"/>
    <property type="project" value="UniProtKB-UniRule"/>
</dbReference>
<evidence type="ECO:0000256" key="1">
    <source>
        <dbReference type="ARBA" id="ARBA00022801"/>
    </source>
</evidence>
<dbReference type="PANTHER" id="PTHR31377">
    <property type="entry name" value="AGMATINE DEIMINASE-RELATED"/>
    <property type="match status" value="1"/>
</dbReference>
<organism evidence="4 5">
    <name type="scientific">Eubacterium ruminantium</name>
    <dbReference type="NCBI Taxonomy" id="42322"/>
    <lineage>
        <taxon>Bacteria</taxon>
        <taxon>Bacillati</taxon>
        <taxon>Bacillota</taxon>
        <taxon>Clostridia</taxon>
        <taxon>Eubacteriales</taxon>
        <taxon>Eubacteriaceae</taxon>
        <taxon>Eubacterium</taxon>
    </lineage>
</organism>
<keyword evidence="5" id="KW-1185">Reference proteome</keyword>
<gene>
    <name evidence="2" type="primary">aguA</name>
    <name evidence="4" type="ORF">SAMN02745110_01016</name>
</gene>
<dbReference type="AlphaFoldDB" id="A0A1T4LZ05"/>